<dbReference type="Pfam" id="PF00296">
    <property type="entry name" value="Bac_luciferase"/>
    <property type="match status" value="1"/>
</dbReference>
<dbReference type="AlphaFoldDB" id="A0A383C241"/>
<evidence type="ECO:0000259" key="1">
    <source>
        <dbReference type="Pfam" id="PF00296"/>
    </source>
</evidence>
<dbReference type="Gene3D" id="3.20.20.30">
    <property type="entry name" value="Luciferase-like domain"/>
    <property type="match status" value="1"/>
</dbReference>
<reference evidence="2" key="1">
    <citation type="submission" date="2018-05" db="EMBL/GenBank/DDBJ databases">
        <authorList>
            <person name="Lanie J.A."/>
            <person name="Ng W.-L."/>
            <person name="Kazmierczak K.M."/>
            <person name="Andrzejewski T.M."/>
            <person name="Davidsen T.M."/>
            <person name="Wayne K.J."/>
            <person name="Tettelin H."/>
            <person name="Glass J.I."/>
            <person name="Rusch D."/>
            <person name="Podicherti R."/>
            <person name="Tsui H.-C.T."/>
            <person name="Winkler M.E."/>
        </authorList>
    </citation>
    <scope>NUCLEOTIDE SEQUENCE</scope>
</reference>
<dbReference type="InterPro" id="IPR036661">
    <property type="entry name" value="Luciferase-like_sf"/>
</dbReference>
<evidence type="ECO:0000313" key="2">
    <source>
        <dbReference type="EMBL" id="SVE26497.1"/>
    </source>
</evidence>
<gene>
    <name evidence="2" type="ORF">METZ01_LOCUS479351</name>
</gene>
<feature type="domain" description="Luciferase-like" evidence="1">
    <location>
        <begin position="11"/>
        <end position="54"/>
    </location>
</feature>
<dbReference type="GO" id="GO:0016705">
    <property type="term" value="F:oxidoreductase activity, acting on paired donors, with incorporation or reduction of molecular oxygen"/>
    <property type="evidence" value="ECO:0007669"/>
    <property type="project" value="InterPro"/>
</dbReference>
<name>A0A383C241_9ZZZZ</name>
<dbReference type="SUPFAM" id="SSF51679">
    <property type="entry name" value="Bacterial luciferase-like"/>
    <property type="match status" value="1"/>
</dbReference>
<sequence length="55" mass="5994">MKTSITIGGYARDDITGTVDFVRQAEKLGVERVWSAEAWSQDAVTSLAYLAAQTD</sequence>
<dbReference type="EMBL" id="UINC01205356">
    <property type="protein sequence ID" value="SVE26497.1"/>
    <property type="molecule type" value="Genomic_DNA"/>
</dbReference>
<accession>A0A383C241</accession>
<dbReference type="InterPro" id="IPR011251">
    <property type="entry name" value="Luciferase-like_dom"/>
</dbReference>
<protein>
    <recommendedName>
        <fullName evidence="1">Luciferase-like domain-containing protein</fullName>
    </recommendedName>
</protein>
<organism evidence="2">
    <name type="scientific">marine metagenome</name>
    <dbReference type="NCBI Taxonomy" id="408172"/>
    <lineage>
        <taxon>unclassified sequences</taxon>
        <taxon>metagenomes</taxon>
        <taxon>ecological metagenomes</taxon>
    </lineage>
</organism>
<proteinExistence type="predicted"/>
<feature type="non-terminal residue" evidence="2">
    <location>
        <position position="55"/>
    </location>
</feature>